<dbReference type="KEGG" id="aqg:HRU87_06570"/>
<evidence type="ECO:0000313" key="1">
    <source>
        <dbReference type="EMBL" id="QKJ25812.1"/>
    </source>
</evidence>
<protein>
    <submittedName>
        <fullName evidence="1">Uncharacterized protein</fullName>
    </submittedName>
</protein>
<dbReference type="Proteomes" id="UP000501003">
    <property type="component" value="Chromosome"/>
</dbReference>
<keyword evidence="2" id="KW-1185">Reference proteome</keyword>
<gene>
    <name evidence="1" type="ORF">HRU87_06570</name>
</gene>
<reference evidence="1 2" key="1">
    <citation type="submission" date="2020-05" db="EMBL/GenBank/DDBJ databases">
        <title>Aquirufa sp. strain 15G-AUS-rot a new Aquirufa species.</title>
        <authorList>
            <person name="Pitt A."/>
            <person name="Hahn M.W."/>
        </authorList>
    </citation>
    <scope>NUCLEOTIDE SEQUENCE [LARGE SCALE GENOMIC DNA]</scope>
    <source>
        <strain evidence="1 2">15G-AUS-rot</strain>
    </source>
</reference>
<sequence length="120" mass="13034">MPAKNLLAAFFVGALAAIAAFTLGIQLSNQSPEPRSTPNAMCFADTNPEQFSERHVQTKLFACQVVGMTKAEGIEFLESQDLVVRIAMEDGEYFSLTEDYTDARVNLEIISGLVVGASAW</sequence>
<dbReference type="EMBL" id="CP054056">
    <property type="protein sequence ID" value="QKJ25812.1"/>
    <property type="molecule type" value="Genomic_DNA"/>
</dbReference>
<proteinExistence type="predicted"/>
<dbReference type="AlphaFoldDB" id="A0A7D4TL29"/>
<name>A0A7D4TL29_9MICO</name>
<dbReference type="RefSeq" id="WP_173494108.1">
    <property type="nucleotide sequence ID" value="NZ_CP054056.1"/>
</dbReference>
<accession>A0A7D4TL29</accession>
<evidence type="ECO:0000313" key="2">
    <source>
        <dbReference type="Proteomes" id="UP000501003"/>
    </source>
</evidence>
<organism evidence="1 2">
    <name type="scientific">Aquiluna borgnonia</name>
    <dbReference type="NCBI Taxonomy" id="2499157"/>
    <lineage>
        <taxon>Bacteria</taxon>
        <taxon>Bacillati</taxon>
        <taxon>Actinomycetota</taxon>
        <taxon>Actinomycetes</taxon>
        <taxon>Micrococcales</taxon>
        <taxon>Microbacteriaceae</taxon>
        <taxon>Luna cluster</taxon>
        <taxon>Luna-1 subcluster</taxon>
        <taxon>Aquiluna</taxon>
    </lineage>
</organism>